<dbReference type="PANTHER" id="PTHR46910">
    <property type="entry name" value="TRANSCRIPTION FACTOR PDR1"/>
    <property type="match status" value="1"/>
</dbReference>
<feature type="transmembrane region" description="Helical" evidence="6">
    <location>
        <begin position="829"/>
        <end position="851"/>
    </location>
</feature>
<evidence type="ECO:0000256" key="5">
    <source>
        <dbReference type="SAM" id="MobiDB-lite"/>
    </source>
</evidence>
<reference evidence="8" key="1">
    <citation type="submission" date="2022-12" db="EMBL/GenBank/DDBJ databases">
        <authorList>
            <person name="Petersen C."/>
        </authorList>
    </citation>
    <scope>NUCLEOTIDE SEQUENCE</scope>
    <source>
        <strain evidence="8">IBT 35675</strain>
    </source>
</reference>
<feature type="compositionally biased region" description="Acidic residues" evidence="5">
    <location>
        <begin position="224"/>
        <end position="234"/>
    </location>
</feature>
<sequence>MQTHLRSIPQALSKIIFSTVDIGDMVYVSGMRFVSKEGVDHSFGYMAPETSVVLDVEGVKGFILAMGTMGLHALQVISNDDSVSKWIGSPRDSPITRRLADIGSVERLGIGIDGFKIVSFAAAPLEGTTAHELTFRDQAYWYPSIPPDDVSLNAESFTGKDSLIKRYQPLVWSRFGGPQGAYLRALTKISVSLNGRIQFQYDREDIPAPSLTLGREKITVAEPSDSEEATDSEENDKPKNIEFTIDGPGGEIIQAIEVAIDKFFDQPGDGDEVPTTYIRAKLHSFKVATSFGRSFKFTNQGGKPIDDAEFKVLPITPGTTITGLATCATPESSRLDALTQRLARLEESKNHEFTDYPATHHVASSTSTSPSAGLLNIAEGTNDKQKRPLVHDSHDINPQQLPASKRSKAQTMAQANPHHVHSPGSTHHVSEARGYIEHELQCNPALSKDRRTALESARKFVGQLSNPILHLEETAAMDDIDVENNLEPPRLTPELLYMMLPGHDKKTNSQGTVSWPDHISDKVLEQMGLAIIEGSECEQVLQHYRINVWVKAMGCISKLAPLIPSEPLKVHFRTLKKQFEAAATDLLNQIPLTAAPSLLLLQSLMSAVRLMQYLGNMSRCWMFTALASRVIVSLNYHNITDVHARSDIEESIHACVYTCYYFDRTLSLLLLRPPSLPDLKVPPTQLIHLDPDLPTSALITGIVEYAELKSSLLNILLDTKSIEDTEKATMLSDLVARAHTIHTNMQKVRQRQEKEFPQSWNYLRREWPSMDFNYYSVLTTIIQARSSVLKSRLVCENCLYTAREALTTLRALQKAFSDHLNCINSYPYFLTWTMLLSPLAPFFVLFCNVIATSNEKDFDMIQNITDDLHQFAGANASIGKLYKLFSKFLDLCAPLVKGPPEQPSTTLPGVESTDKPTQDVSFTDIFGRAADQAAETLKGSDPTAGDSTVSRAVEGWDDSLVWELFNNQPSLGWAESELWGAMTHFDAT</sequence>
<dbReference type="InterPro" id="IPR056021">
    <property type="entry name" value="DUF7600"/>
</dbReference>
<evidence type="ECO:0000256" key="6">
    <source>
        <dbReference type="SAM" id="Phobius"/>
    </source>
</evidence>
<keyword evidence="9" id="KW-1185">Reference proteome</keyword>
<evidence type="ECO:0000256" key="1">
    <source>
        <dbReference type="ARBA" id="ARBA00004123"/>
    </source>
</evidence>
<keyword evidence="4" id="KW-0539">Nucleus</keyword>
<feature type="region of interest" description="Disordered" evidence="5">
    <location>
        <begin position="221"/>
        <end position="242"/>
    </location>
</feature>
<dbReference type="EMBL" id="JAPZBR010000003">
    <property type="protein sequence ID" value="KAJ5357485.1"/>
    <property type="molecule type" value="Genomic_DNA"/>
</dbReference>
<dbReference type="InterPro" id="IPR007219">
    <property type="entry name" value="XnlR_reg_dom"/>
</dbReference>
<dbReference type="Pfam" id="PF04082">
    <property type="entry name" value="Fungal_trans"/>
    <property type="match status" value="1"/>
</dbReference>
<feature type="region of interest" description="Disordered" evidence="5">
    <location>
        <begin position="387"/>
        <end position="408"/>
    </location>
</feature>
<keyword evidence="6" id="KW-0472">Membrane</keyword>
<dbReference type="Proteomes" id="UP001148299">
    <property type="component" value="Unassembled WGS sequence"/>
</dbReference>
<dbReference type="AlphaFoldDB" id="A0A9W9RC10"/>
<comment type="subcellular location">
    <subcellularLocation>
        <location evidence="1">Nucleus</location>
    </subcellularLocation>
</comment>
<dbReference type="Pfam" id="PF24539">
    <property type="entry name" value="DUF7600"/>
    <property type="match status" value="1"/>
</dbReference>
<dbReference type="GO" id="GO:0003677">
    <property type="term" value="F:DNA binding"/>
    <property type="evidence" value="ECO:0007669"/>
    <property type="project" value="UniProtKB-KW"/>
</dbReference>
<keyword evidence="6" id="KW-1133">Transmembrane helix</keyword>
<dbReference type="GO" id="GO:0008270">
    <property type="term" value="F:zinc ion binding"/>
    <property type="evidence" value="ECO:0007669"/>
    <property type="project" value="InterPro"/>
</dbReference>
<evidence type="ECO:0000256" key="3">
    <source>
        <dbReference type="ARBA" id="ARBA00023125"/>
    </source>
</evidence>
<evidence type="ECO:0000256" key="4">
    <source>
        <dbReference type="ARBA" id="ARBA00023242"/>
    </source>
</evidence>
<organism evidence="8 9">
    <name type="scientific">Penicillium brevicompactum</name>
    <dbReference type="NCBI Taxonomy" id="5074"/>
    <lineage>
        <taxon>Eukaryota</taxon>
        <taxon>Fungi</taxon>
        <taxon>Dikarya</taxon>
        <taxon>Ascomycota</taxon>
        <taxon>Pezizomycotina</taxon>
        <taxon>Eurotiomycetes</taxon>
        <taxon>Eurotiomycetidae</taxon>
        <taxon>Eurotiales</taxon>
        <taxon>Aspergillaceae</taxon>
        <taxon>Penicillium</taxon>
    </lineage>
</organism>
<evidence type="ECO:0000259" key="7">
    <source>
        <dbReference type="SMART" id="SM00906"/>
    </source>
</evidence>
<keyword evidence="2" id="KW-0479">Metal-binding</keyword>
<evidence type="ECO:0000313" key="9">
    <source>
        <dbReference type="Proteomes" id="UP001148299"/>
    </source>
</evidence>
<proteinExistence type="predicted"/>
<dbReference type="CDD" id="cd12148">
    <property type="entry name" value="fungal_TF_MHR"/>
    <property type="match status" value="1"/>
</dbReference>
<keyword evidence="6" id="KW-0812">Transmembrane</keyword>
<dbReference type="PANTHER" id="PTHR46910:SF3">
    <property type="entry name" value="HALOTOLERANCE PROTEIN 9-RELATED"/>
    <property type="match status" value="1"/>
</dbReference>
<evidence type="ECO:0000256" key="2">
    <source>
        <dbReference type="ARBA" id="ARBA00022723"/>
    </source>
</evidence>
<keyword evidence="3" id="KW-0238">DNA-binding</keyword>
<dbReference type="GO" id="GO:0003700">
    <property type="term" value="F:DNA-binding transcription factor activity"/>
    <property type="evidence" value="ECO:0007669"/>
    <property type="project" value="InterPro"/>
</dbReference>
<name>A0A9W9RC10_PENBR</name>
<gene>
    <name evidence="8" type="ORF">N7541_004643</name>
</gene>
<dbReference type="InterPro" id="IPR050987">
    <property type="entry name" value="AtrR-like"/>
</dbReference>
<feature type="domain" description="Xylanolytic transcriptional activator regulatory" evidence="7">
    <location>
        <begin position="620"/>
        <end position="692"/>
    </location>
</feature>
<reference evidence="8" key="2">
    <citation type="journal article" date="2023" name="IMA Fungus">
        <title>Comparative genomic study of the Penicillium genus elucidates a diverse pangenome and 15 lateral gene transfer events.</title>
        <authorList>
            <person name="Petersen C."/>
            <person name="Sorensen T."/>
            <person name="Nielsen M.R."/>
            <person name="Sondergaard T.E."/>
            <person name="Sorensen J.L."/>
            <person name="Fitzpatrick D.A."/>
            <person name="Frisvad J.C."/>
            <person name="Nielsen K.L."/>
        </authorList>
    </citation>
    <scope>NUCLEOTIDE SEQUENCE</scope>
    <source>
        <strain evidence="8">IBT 35675</strain>
    </source>
</reference>
<dbReference type="GO" id="GO:0006351">
    <property type="term" value="P:DNA-templated transcription"/>
    <property type="evidence" value="ECO:0007669"/>
    <property type="project" value="InterPro"/>
</dbReference>
<protein>
    <recommendedName>
        <fullName evidence="7">Xylanolytic transcriptional activator regulatory domain-containing protein</fullName>
    </recommendedName>
</protein>
<accession>A0A9W9RC10</accession>
<dbReference type="GO" id="GO:0005634">
    <property type="term" value="C:nucleus"/>
    <property type="evidence" value="ECO:0007669"/>
    <property type="project" value="UniProtKB-SubCell"/>
</dbReference>
<comment type="caution">
    <text evidence="8">The sequence shown here is derived from an EMBL/GenBank/DDBJ whole genome shotgun (WGS) entry which is preliminary data.</text>
</comment>
<dbReference type="SMART" id="SM00906">
    <property type="entry name" value="Fungal_trans"/>
    <property type="match status" value="1"/>
</dbReference>
<evidence type="ECO:0000313" key="8">
    <source>
        <dbReference type="EMBL" id="KAJ5357485.1"/>
    </source>
</evidence>